<evidence type="ECO:0000256" key="3">
    <source>
        <dbReference type="ARBA" id="ARBA00022448"/>
    </source>
</evidence>
<keyword evidence="10 12" id="KW-0472">Membrane</keyword>
<keyword evidence="4 12" id="KW-1003">Cell membrane</keyword>
<evidence type="ECO:0000256" key="8">
    <source>
        <dbReference type="ARBA" id="ARBA00022989"/>
    </source>
</evidence>
<evidence type="ECO:0000256" key="10">
    <source>
        <dbReference type="ARBA" id="ARBA00023136"/>
    </source>
</evidence>
<dbReference type="HOGENOM" id="CLU_041018_1_0_6"/>
<proteinExistence type="inferred from homology"/>
<dbReference type="PANTHER" id="PTHR42823:SF3">
    <property type="entry name" value="ATP SYNTHASE SUBUNIT A, CHLOROPLASTIC"/>
    <property type="match status" value="1"/>
</dbReference>
<dbReference type="InterPro" id="IPR023011">
    <property type="entry name" value="ATP_synth_F0_asu_AS"/>
</dbReference>
<keyword evidence="7 12" id="KW-0375">Hydrogen ion transport</keyword>
<dbReference type="PANTHER" id="PTHR42823">
    <property type="entry name" value="ATP SYNTHASE SUBUNIT A, CHLOROPLASTIC"/>
    <property type="match status" value="1"/>
</dbReference>
<evidence type="ECO:0000256" key="2">
    <source>
        <dbReference type="ARBA" id="ARBA00006810"/>
    </source>
</evidence>
<dbReference type="InterPro" id="IPR035908">
    <property type="entry name" value="F0_ATP_A_sf"/>
</dbReference>
<feature type="transmembrane region" description="Helical" evidence="12">
    <location>
        <begin position="81"/>
        <end position="105"/>
    </location>
</feature>
<dbReference type="RefSeq" id="WP_004869707.1">
    <property type="nucleotide sequence ID" value="NZ_CP005986.1"/>
</dbReference>
<comment type="subcellular location">
    <subcellularLocation>
        <location evidence="12 13">Cell membrane</location>
        <topology evidence="12 13">Multi-pass membrane protein</topology>
    </subcellularLocation>
    <subcellularLocation>
        <location evidence="1">Membrane</location>
        <topology evidence="1">Multi-pass membrane protein</topology>
    </subcellularLocation>
</comment>
<dbReference type="GeneID" id="92930095"/>
<feature type="transmembrane region" description="Helical" evidence="12">
    <location>
        <begin position="221"/>
        <end position="243"/>
    </location>
</feature>
<keyword evidence="5 12" id="KW-0138">CF(0)</keyword>
<dbReference type="GO" id="GO:0046933">
    <property type="term" value="F:proton-transporting ATP synthase activity, rotational mechanism"/>
    <property type="evidence" value="ECO:0007669"/>
    <property type="project" value="UniProtKB-UniRule"/>
</dbReference>
<dbReference type="HAMAP" id="MF_01393">
    <property type="entry name" value="ATP_synth_a_bact"/>
    <property type="match status" value="1"/>
</dbReference>
<keyword evidence="9 12" id="KW-0406">Ion transport</keyword>
<dbReference type="InterPro" id="IPR045082">
    <property type="entry name" value="ATP_syn_F0_a_bact/chloroplast"/>
</dbReference>
<accession>A0A059ZQV2</accession>
<keyword evidence="8 12" id="KW-1133">Transmembrane helix</keyword>
<gene>
    <name evidence="12" type="primary">atpB</name>
    <name evidence="14" type="ORF">Acaty_c0026</name>
</gene>
<protein>
    <recommendedName>
        <fullName evidence="12 13">ATP synthase subunit a</fullName>
    </recommendedName>
    <alternativeName>
        <fullName evidence="12">ATP synthase F0 sector subunit a</fullName>
    </alternativeName>
    <alternativeName>
        <fullName evidence="12">F-ATPase subunit 6</fullName>
    </alternativeName>
</protein>
<evidence type="ECO:0000256" key="13">
    <source>
        <dbReference type="RuleBase" id="RU000483"/>
    </source>
</evidence>
<dbReference type="PROSITE" id="PS00449">
    <property type="entry name" value="ATPASE_A"/>
    <property type="match status" value="1"/>
</dbReference>
<keyword evidence="11 12" id="KW-0066">ATP synthesis</keyword>
<evidence type="ECO:0000256" key="11">
    <source>
        <dbReference type="ARBA" id="ARBA00023310"/>
    </source>
</evidence>
<sequence length="249" mass="27770">MAQGDIAQHLTNWHVGHGFWTFDLDTIFMGWALAAVLVITSMVVGRKLVSGAPTGMQAWLEGVVEFIDNLVTDSFPVRDPLIAPVALTVFLWILLMNSMDVIPAYLPGIVAHWFGLPEFRITPTVNLNTTLGVAIAVFLLSLFTSLRVKGFAYFKTYLTHPFGPWLFPLNIVMTLIEEITKPLSLGLRLFGNMFAGELVFLLLVLLPWWGETLLGVVWSGFESLIIILQAFIFTVLTVVYLGMANMQEH</sequence>
<feature type="transmembrane region" description="Helical" evidence="12">
    <location>
        <begin position="189"/>
        <end position="209"/>
    </location>
</feature>
<dbReference type="NCBIfam" id="TIGR01131">
    <property type="entry name" value="ATP_synt_6_or_A"/>
    <property type="match status" value="1"/>
</dbReference>
<evidence type="ECO:0000256" key="4">
    <source>
        <dbReference type="ARBA" id="ARBA00022475"/>
    </source>
</evidence>
<organism evidence="14 15">
    <name type="scientific">Acidithiobacillus caldus (strain ATCC 51756 / DSM 8584 / KU)</name>
    <dbReference type="NCBI Taxonomy" id="637389"/>
    <lineage>
        <taxon>Bacteria</taxon>
        <taxon>Pseudomonadati</taxon>
        <taxon>Pseudomonadota</taxon>
        <taxon>Acidithiobacillia</taxon>
        <taxon>Acidithiobacillales</taxon>
        <taxon>Acidithiobacillaceae</taxon>
        <taxon>Acidithiobacillus</taxon>
    </lineage>
</organism>
<dbReference type="Proteomes" id="UP000005522">
    <property type="component" value="Chromosome"/>
</dbReference>
<dbReference type="KEGG" id="acz:Acaty_c0026"/>
<evidence type="ECO:0000256" key="6">
    <source>
        <dbReference type="ARBA" id="ARBA00022692"/>
    </source>
</evidence>
<evidence type="ECO:0000256" key="9">
    <source>
        <dbReference type="ARBA" id="ARBA00023065"/>
    </source>
</evidence>
<evidence type="ECO:0000256" key="5">
    <source>
        <dbReference type="ARBA" id="ARBA00022547"/>
    </source>
</evidence>
<dbReference type="CDD" id="cd00310">
    <property type="entry name" value="ATP-synt_Fo_a_6"/>
    <property type="match status" value="1"/>
</dbReference>
<name>A0A059ZQV2_ACICK</name>
<dbReference type="eggNOG" id="COG0356">
    <property type="taxonomic scope" value="Bacteria"/>
</dbReference>
<keyword evidence="3 12" id="KW-0813">Transport</keyword>
<evidence type="ECO:0000313" key="14">
    <source>
        <dbReference type="EMBL" id="AIA53918.1"/>
    </source>
</evidence>
<dbReference type="GO" id="GO:0042777">
    <property type="term" value="P:proton motive force-driven plasma membrane ATP synthesis"/>
    <property type="evidence" value="ECO:0007669"/>
    <property type="project" value="TreeGrafter"/>
</dbReference>
<dbReference type="GO" id="GO:0045259">
    <property type="term" value="C:proton-transporting ATP synthase complex"/>
    <property type="evidence" value="ECO:0007669"/>
    <property type="project" value="UniProtKB-KW"/>
</dbReference>
<evidence type="ECO:0000256" key="12">
    <source>
        <dbReference type="HAMAP-Rule" id="MF_01393"/>
    </source>
</evidence>
<dbReference type="EMBL" id="CP005986">
    <property type="protein sequence ID" value="AIA53918.1"/>
    <property type="molecule type" value="Genomic_DNA"/>
</dbReference>
<evidence type="ECO:0000256" key="1">
    <source>
        <dbReference type="ARBA" id="ARBA00004141"/>
    </source>
</evidence>
<dbReference type="Gene3D" id="1.20.120.220">
    <property type="entry name" value="ATP synthase, F0 complex, subunit A"/>
    <property type="match status" value="1"/>
</dbReference>
<comment type="similarity">
    <text evidence="2 12 13">Belongs to the ATPase A chain family.</text>
</comment>
<evidence type="ECO:0000313" key="15">
    <source>
        <dbReference type="Proteomes" id="UP000005522"/>
    </source>
</evidence>
<feature type="transmembrane region" description="Helical" evidence="12">
    <location>
        <begin position="125"/>
        <end position="146"/>
    </location>
</feature>
<evidence type="ECO:0000256" key="7">
    <source>
        <dbReference type="ARBA" id="ARBA00022781"/>
    </source>
</evidence>
<dbReference type="Pfam" id="PF00119">
    <property type="entry name" value="ATP-synt_A"/>
    <property type="match status" value="1"/>
</dbReference>
<comment type="function">
    <text evidence="12 13">Key component of the proton channel; it plays a direct role in the translocation of protons across the membrane.</text>
</comment>
<dbReference type="GO" id="GO:0005886">
    <property type="term" value="C:plasma membrane"/>
    <property type="evidence" value="ECO:0007669"/>
    <property type="project" value="UniProtKB-SubCell"/>
</dbReference>
<keyword evidence="6 12" id="KW-0812">Transmembrane</keyword>
<dbReference type="SUPFAM" id="SSF81336">
    <property type="entry name" value="F1F0 ATP synthase subunit A"/>
    <property type="match status" value="1"/>
</dbReference>
<dbReference type="InterPro" id="IPR000568">
    <property type="entry name" value="ATP_synth_F0_asu"/>
</dbReference>
<feature type="transmembrane region" description="Helical" evidence="12">
    <location>
        <begin position="28"/>
        <end position="49"/>
    </location>
</feature>
<dbReference type="FunFam" id="1.20.120.220:FF:000002">
    <property type="entry name" value="ATP synthase subunit a"/>
    <property type="match status" value="1"/>
</dbReference>
<dbReference type="PRINTS" id="PR00123">
    <property type="entry name" value="ATPASEA"/>
</dbReference>
<reference evidence="14 15" key="1">
    <citation type="journal article" date="2009" name="J. Bacteriol.">
        <title>Draft genome sequence of the extremely acidophilic bacterium Acidithiobacillus caldus ATCC 51756 reveals metabolic versatility in the genus Acidithiobacillus.</title>
        <authorList>
            <person name="Valdes J."/>
            <person name="Quatrini R."/>
            <person name="Hallberg K."/>
            <person name="Dopson M."/>
            <person name="Valenzuela P.D."/>
            <person name="Holmes D.S."/>
        </authorList>
    </citation>
    <scope>NUCLEOTIDE SEQUENCE [LARGE SCALE GENOMIC DNA]</scope>
    <source>
        <strain evidence="15">ATCC 51756 / DSM 8584 / KU</strain>
    </source>
</reference>
<dbReference type="AlphaFoldDB" id="A0A059ZQV2"/>